<feature type="domain" description="HTH tetR-type" evidence="5">
    <location>
        <begin position="13"/>
        <end position="73"/>
    </location>
</feature>
<keyword evidence="2 4" id="KW-0238">DNA-binding</keyword>
<dbReference type="EMBL" id="FZNR01000014">
    <property type="protein sequence ID" value="SNS34035.1"/>
    <property type="molecule type" value="Genomic_DNA"/>
</dbReference>
<dbReference type="PROSITE" id="PS01081">
    <property type="entry name" value="HTH_TETR_1"/>
    <property type="match status" value="1"/>
</dbReference>
<sequence length="197" mass="21711">MSQRSGRVDSRRTDTRERAVTVALELFARQGYTATSLREIAERLGVTKAALYFHFRTKEEILTAILRGYLDGVTTLVEAAEGPDELIRGFAAHQRQWGIDLVLLVWQNYTEIQDLPIGAEIRQTMRSLVDTLAPAGADPAQRLRVRIALSTFQIAAVTALVEDDDDEASLREAALGLSLELLRGADPGTREGTTTEA</sequence>
<evidence type="ECO:0000256" key="3">
    <source>
        <dbReference type="ARBA" id="ARBA00023163"/>
    </source>
</evidence>
<evidence type="ECO:0000259" key="5">
    <source>
        <dbReference type="PROSITE" id="PS50977"/>
    </source>
</evidence>
<dbReference type="InterPro" id="IPR009057">
    <property type="entry name" value="Homeodomain-like_sf"/>
</dbReference>
<dbReference type="InterPro" id="IPR023772">
    <property type="entry name" value="DNA-bd_HTH_TetR-type_CS"/>
</dbReference>
<dbReference type="InterPro" id="IPR050109">
    <property type="entry name" value="HTH-type_TetR-like_transc_reg"/>
</dbReference>
<evidence type="ECO:0000313" key="7">
    <source>
        <dbReference type="Proteomes" id="UP000198415"/>
    </source>
</evidence>
<proteinExistence type="predicted"/>
<accession>A0A239DN45</accession>
<dbReference type="Proteomes" id="UP000198415">
    <property type="component" value="Unassembled WGS sequence"/>
</dbReference>
<dbReference type="RefSeq" id="WP_089296556.1">
    <property type="nucleotide sequence ID" value="NZ_BOMU01000071.1"/>
</dbReference>
<reference evidence="6 7" key="1">
    <citation type="submission" date="2017-06" db="EMBL/GenBank/DDBJ databases">
        <authorList>
            <person name="Kim H.J."/>
            <person name="Triplett B.A."/>
        </authorList>
    </citation>
    <scope>NUCLEOTIDE SEQUENCE [LARGE SCALE GENOMIC DNA]</scope>
    <source>
        <strain evidence="6 7">DSM 43151</strain>
    </source>
</reference>
<dbReference type="AlphaFoldDB" id="A0A239DN45"/>
<name>A0A239DN45_9ACTN</name>
<dbReference type="PANTHER" id="PTHR30055">
    <property type="entry name" value="HTH-TYPE TRANSCRIPTIONAL REGULATOR RUTR"/>
    <property type="match status" value="1"/>
</dbReference>
<dbReference type="SUPFAM" id="SSF46689">
    <property type="entry name" value="Homeodomain-like"/>
    <property type="match status" value="1"/>
</dbReference>
<evidence type="ECO:0000256" key="2">
    <source>
        <dbReference type="ARBA" id="ARBA00023125"/>
    </source>
</evidence>
<dbReference type="GO" id="GO:0000976">
    <property type="term" value="F:transcription cis-regulatory region binding"/>
    <property type="evidence" value="ECO:0007669"/>
    <property type="project" value="TreeGrafter"/>
</dbReference>
<dbReference type="PROSITE" id="PS50977">
    <property type="entry name" value="HTH_TETR_2"/>
    <property type="match status" value="1"/>
</dbReference>
<evidence type="ECO:0000256" key="1">
    <source>
        <dbReference type="ARBA" id="ARBA00023015"/>
    </source>
</evidence>
<feature type="DNA-binding region" description="H-T-H motif" evidence="4">
    <location>
        <begin position="36"/>
        <end position="55"/>
    </location>
</feature>
<dbReference type="GO" id="GO:0003700">
    <property type="term" value="F:DNA-binding transcription factor activity"/>
    <property type="evidence" value="ECO:0007669"/>
    <property type="project" value="TreeGrafter"/>
</dbReference>
<dbReference type="PANTHER" id="PTHR30055:SF234">
    <property type="entry name" value="HTH-TYPE TRANSCRIPTIONAL REGULATOR BETI"/>
    <property type="match status" value="1"/>
</dbReference>
<evidence type="ECO:0000256" key="4">
    <source>
        <dbReference type="PROSITE-ProRule" id="PRU00335"/>
    </source>
</evidence>
<dbReference type="OrthoDB" id="3186364at2"/>
<dbReference type="Pfam" id="PF00440">
    <property type="entry name" value="TetR_N"/>
    <property type="match status" value="1"/>
</dbReference>
<keyword evidence="1" id="KW-0805">Transcription regulation</keyword>
<evidence type="ECO:0000313" key="6">
    <source>
        <dbReference type="EMBL" id="SNS34035.1"/>
    </source>
</evidence>
<dbReference type="Gene3D" id="1.10.357.10">
    <property type="entry name" value="Tetracycline Repressor, domain 2"/>
    <property type="match status" value="1"/>
</dbReference>
<keyword evidence="3" id="KW-0804">Transcription</keyword>
<gene>
    <name evidence="6" type="ORF">SAMN06264365_11419</name>
</gene>
<dbReference type="PRINTS" id="PR00455">
    <property type="entry name" value="HTHTETR"/>
</dbReference>
<keyword evidence="7" id="KW-1185">Reference proteome</keyword>
<organism evidence="6 7">
    <name type="scientific">Actinoplanes regularis</name>
    <dbReference type="NCBI Taxonomy" id="52697"/>
    <lineage>
        <taxon>Bacteria</taxon>
        <taxon>Bacillati</taxon>
        <taxon>Actinomycetota</taxon>
        <taxon>Actinomycetes</taxon>
        <taxon>Micromonosporales</taxon>
        <taxon>Micromonosporaceae</taxon>
        <taxon>Actinoplanes</taxon>
    </lineage>
</organism>
<dbReference type="InterPro" id="IPR001647">
    <property type="entry name" value="HTH_TetR"/>
</dbReference>
<protein>
    <submittedName>
        <fullName evidence="6">Transcriptional regulator, TetR family</fullName>
    </submittedName>
</protein>